<dbReference type="PANTHER" id="PTHR30614:SF20">
    <property type="entry name" value="GLUTAMINE TRANSPORT SYSTEM PERMEASE PROTEIN GLNP"/>
    <property type="match status" value="1"/>
</dbReference>
<dbReference type="PROSITE" id="PS50928">
    <property type="entry name" value="ABC_TM1"/>
    <property type="match status" value="1"/>
</dbReference>
<dbReference type="EMBL" id="VRYY01000209">
    <property type="protein sequence ID" value="MBG3877015.1"/>
    <property type="molecule type" value="Genomic_DNA"/>
</dbReference>
<dbReference type="Gene3D" id="1.10.3720.10">
    <property type="entry name" value="MetI-like"/>
    <property type="match status" value="1"/>
</dbReference>
<dbReference type="Proteomes" id="UP001194469">
    <property type="component" value="Unassembled WGS sequence"/>
</dbReference>
<dbReference type="PANTHER" id="PTHR30614">
    <property type="entry name" value="MEMBRANE COMPONENT OF AMINO ACID ABC TRANSPORTER"/>
    <property type="match status" value="1"/>
</dbReference>
<feature type="transmembrane region" description="Helical" evidence="10">
    <location>
        <begin position="131"/>
        <end position="150"/>
    </location>
</feature>
<comment type="function">
    <text evidence="1">Part of the binding-protein-dependent transport system for glutamine; probably responsible for the translocation of the substrate across the membrane.</text>
</comment>
<keyword evidence="4 10" id="KW-0813">Transport</keyword>
<keyword evidence="6 10" id="KW-0812">Transmembrane</keyword>
<feature type="transmembrane region" description="Helical" evidence="10">
    <location>
        <begin position="64"/>
        <end position="87"/>
    </location>
</feature>
<evidence type="ECO:0000256" key="3">
    <source>
        <dbReference type="ARBA" id="ARBA00010072"/>
    </source>
</evidence>
<evidence type="ECO:0000313" key="13">
    <source>
        <dbReference type="Proteomes" id="UP001194469"/>
    </source>
</evidence>
<name>A0ABS0J3K1_9BACT</name>
<evidence type="ECO:0000256" key="4">
    <source>
        <dbReference type="ARBA" id="ARBA00022448"/>
    </source>
</evidence>
<evidence type="ECO:0000256" key="7">
    <source>
        <dbReference type="ARBA" id="ARBA00022970"/>
    </source>
</evidence>
<evidence type="ECO:0000256" key="8">
    <source>
        <dbReference type="ARBA" id="ARBA00022989"/>
    </source>
</evidence>
<feature type="transmembrane region" description="Helical" evidence="10">
    <location>
        <begin position="26"/>
        <end position="44"/>
    </location>
</feature>
<comment type="caution">
    <text evidence="12">The sequence shown here is derived from an EMBL/GenBank/DDBJ whole genome shotgun (WGS) entry which is preliminary data.</text>
</comment>
<feature type="transmembrane region" description="Helical" evidence="10">
    <location>
        <begin position="226"/>
        <end position="246"/>
    </location>
</feature>
<evidence type="ECO:0000256" key="9">
    <source>
        <dbReference type="ARBA" id="ARBA00023136"/>
    </source>
</evidence>
<reference evidence="12 13" key="1">
    <citation type="submission" date="2019-08" db="EMBL/GenBank/DDBJ databases">
        <authorList>
            <person name="Luo N."/>
        </authorList>
    </citation>
    <scope>NUCLEOTIDE SEQUENCE [LARGE SCALE GENOMIC DNA]</scope>
    <source>
        <strain evidence="12 13">NCIMB 9442</strain>
    </source>
</reference>
<gene>
    <name evidence="12" type="ORF">FVW20_08320</name>
</gene>
<comment type="similarity">
    <text evidence="3">Belongs to the binding-protein-dependent transport system permease family. HisMQ subfamily.</text>
</comment>
<feature type="domain" description="ABC transmembrane type-1" evidence="11">
    <location>
        <begin position="63"/>
        <end position="250"/>
    </location>
</feature>
<keyword evidence="13" id="KW-1185">Reference proteome</keyword>
<dbReference type="Pfam" id="PF00528">
    <property type="entry name" value="BPD_transp_1"/>
    <property type="match status" value="1"/>
</dbReference>
<protein>
    <submittedName>
        <fullName evidence="12">Amino acid ABC transporter permease</fullName>
    </submittedName>
</protein>
<sequence length="263" mass="29421">MTNEPQNVRIVITDGAIIPDPKERRIITAWSISFVGALGALVYLCASRPEPYWRLLQFLPDGIAVTFKVTVLSILCSIPIGLITGLGRLSRNRLINLVASTYVEVVRGIPLLVQLFYIYYALGRFLKVPDLLAAIIALSVCYGAYMGEVFRAGIDSISKGQTEAARSLGFNRAETMFMVILPQAWRTILPPVGNEFIAMLKDTSLVSIIAVADILRRGREFASESFLYFETYTMVALIYLLITLFLSKGVSIMESRLNYYDRR</sequence>
<keyword evidence="9 10" id="KW-0472">Membrane</keyword>
<dbReference type="RefSeq" id="WP_196609052.1">
    <property type="nucleotide sequence ID" value="NZ_VRYY01000209.1"/>
</dbReference>
<evidence type="ECO:0000313" key="12">
    <source>
        <dbReference type="EMBL" id="MBG3877015.1"/>
    </source>
</evidence>
<organism evidence="12 13">
    <name type="scientific">Nitratidesulfovibrio oxamicus</name>
    <dbReference type="NCBI Taxonomy" id="32016"/>
    <lineage>
        <taxon>Bacteria</taxon>
        <taxon>Pseudomonadati</taxon>
        <taxon>Thermodesulfobacteriota</taxon>
        <taxon>Desulfovibrionia</taxon>
        <taxon>Desulfovibrionales</taxon>
        <taxon>Desulfovibrionaceae</taxon>
        <taxon>Nitratidesulfovibrio</taxon>
    </lineage>
</organism>
<keyword evidence="8 10" id="KW-1133">Transmembrane helix</keyword>
<proteinExistence type="inferred from homology"/>
<evidence type="ECO:0000256" key="1">
    <source>
        <dbReference type="ARBA" id="ARBA00003159"/>
    </source>
</evidence>
<accession>A0ABS0J3K1</accession>
<comment type="subcellular location">
    <subcellularLocation>
        <location evidence="2">Cell inner membrane</location>
        <topology evidence="2">Multi-pass membrane protein</topology>
    </subcellularLocation>
    <subcellularLocation>
        <location evidence="10">Cell membrane</location>
        <topology evidence="10">Multi-pass membrane protein</topology>
    </subcellularLocation>
</comment>
<dbReference type="NCBIfam" id="TIGR01726">
    <property type="entry name" value="HEQRo_perm_3TM"/>
    <property type="match status" value="1"/>
</dbReference>
<evidence type="ECO:0000256" key="2">
    <source>
        <dbReference type="ARBA" id="ARBA00004429"/>
    </source>
</evidence>
<keyword evidence="7" id="KW-0029">Amino-acid transport</keyword>
<dbReference type="InterPro" id="IPR010065">
    <property type="entry name" value="AA_ABC_transptr_permease_3TM"/>
</dbReference>
<dbReference type="CDD" id="cd06261">
    <property type="entry name" value="TM_PBP2"/>
    <property type="match status" value="1"/>
</dbReference>
<keyword evidence="5" id="KW-1003">Cell membrane</keyword>
<feature type="transmembrane region" description="Helical" evidence="10">
    <location>
        <begin position="94"/>
        <end position="119"/>
    </location>
</feature>
<dbReference type="InterPro" id="IPR035906">
    <property type="entry name" value="MetI-like_sf"/>
</dbReference>
<evidence type="ECO:0000259" key="11">
    <source>
        <dbReference type="PROSITE" id="PS50928"/>
    </source>
</evidence>
<evidence type="ECO:0000256" key="6">
    <source>
        <dbReference type="ARBA" id="ARBA00022692"/>
    </source>
</evidence>
<dbReference type="InterPro" id="IPR000515">
    <property type="entry name" value="MetI-like"/>
</dbReference>
<dbReference type="SUPFAM" id="SSF161098">
    <property type="entry name" value="MetI-like"/>
    <property type="match status" value="1"/>
</dbReference>
<evidence type="ECO:0000256" key="10">
    <source>
        <dbReference type="RuleBase" id="RU363032"/>
    </source>
</evidence>
<evidence type="ECO:0000256" key="5">
    <source>
        <dbReference type="ARBA" id="ARBA00022475"/>
    </source>
</evidence>
<dbReference type="InterPro" id="IPR043429">
    <property type="entry name" value="ArtM/GltK/GlnP/TcyL/YhdX-like"/>
</dbReference>